<dbReference type="Pfam" id="PF01925">
    <property type="entry name" value="TauE"/>
    <property type="match status" value="1"/>
</dbReference>
<keyword evidence="6 8" id="KW-1133">Transmembrane helix</keyword>
<evidence type="ECO:0000256" key="3">
    <source>
        <dbReference type="ARBA" id="ARBA00022448"/>
    </source>
</evidence>
<evidence type="ECO:0000256" key="6">
    <source>
        <dbReference type="ARBA" id="ARBA00022989"/>
    </source>
</evidence>
<evidence type="ECO:0000313" key="9">
    <source>
        <dbReference type="EMBL" id="SMG57807.1"/>
    </source>
</evidence>
<organism evidence="9 10">
    <name type="scientific">Paraburkholderia susongensis</name>
    <dbReference type="NCBI Taxonomy" id="1515439"/>
    <lineage>
        <taxon>Bacteria</taxon>
        <taxon>Pseudomonadati</taxon>
        <taxon>Pseudomonadota</taxon>
        <taxon>Betaproteobacteria</taxon>
        <taxon>Burkholderiales</taxon>
        <taxon>Burkholderiaceae</taxon>
        <taxon>Paraburkholderia</taxon>
    </lineage>
</organism>
<feature type="transmembrane region" description="Helical" evidence="8">
    <location>
        <begin position="12"/>
        <end position="36"/>
    </location>
</feature>
<dbReference type="AlphaFoldDB" id="A0A1X7LWG7"/>
<protein>
    <recommendedName>
        <fullName evidence="8">Probable membrane transporter protein</fullName>
    </recommendedName>
</protein>
<evidence type="ECO:0000313" key="10">
    <source>
        <dbReference type="Proteomes" id="UP000193228"/>
    </source>
</evidence>
<dbReference type="InterPro" id="IPR052017">
    <property type="entry name" value="TSUP"/>
</dbReference>
<feature type="transmembrane region" description="Helical" evidence="8">
    <location>
        <begin position="91"/>
        <end position="117"/>
    </location>
</feature>
<gene>
    <name evidence="9" type="ORF">SAMN06265784_11069</name>
</gene>
<dbReference type="STRING" id="1515439.SAMN06265784_11069"/>
<evidence type="ECO:0000256" key="7">
    <source>
        <dbReference type="ARBA" id="ARBA00023136"/>
    </source>
</evidence>
<comment type="similarity">
    <text evidence="2 8">Belongs to the 4-toluene sulfonate uptake permease (TSUP) (TC 2.A.102) family.</text>
</comment>
<evidence type="ECO:0000256" key="5">
    <source>
        <dbReference type="ARBA" id="ARBA00022692"/>
    </source>
</evidence>
<dbReference type="OrthoDB" id="9777163at2"/>
<dbReference type="GO" id="GO:0005886">
    <property type="term" value="C:plasma membrane"/>
    <property type="evidence" value="ECO:0007669"/>
    <property type="project" value="UniProtKB-SubCell"/>
</dbReference>
<evidence type="ECO:0000256" key="4">
    <source>
        <dbReference type="ARBA" id="ARBA00022475"/>
    </source>
</evidence>
<keyword evidence="3" id="KW-0813">Transport</keyword>
<keyword evidence="5 8" id="KW-0812">Transmembrane</keyword>
<dbReference type="PANTHER" id="PTHR30269">
    <property type="entry name" value="TRANSMEMBRANE PROTEIN YFCA"/>
    <property type="match status" value="1"/>
</dbReference>
<accession>A0A1X7LWG7</accession>
<dbReference type="EMBL" id="FXAT01000010">
    <property type="protein sequence ID" value="SMG57807.1"/>
    <property type="molecule type" value="Genomic_DNA"/>
</dbReference>
<proteinExistence type="inferred from homology"/>
<reference evidence="10" key="1">
    <citation type="submission" date="2017-04" db="EMBL/GenBank/DDBJ databases">
        <authorList>
            <person name="Varghese N."/>
            <person name="Submissions S."/>
        </authorList>
    </citation>
    <scope>NUCLEOTIDE SEQUENCE [LARGE SCALE GENOMIC DNA]</scope>
    <source>
        <strain evidence="10">LMG 29540</strain>
    </source>
</reference>
<keyword evidence="4 8" id="KW-1003">Cell membrane</keyword>
<name>A0A1X7LWG7_9BURK</name>
<comment type="subcellular location">
    <subcellularLocation>
        <location evidence="1 8">Cell membrane</location>
        <topology evidence="1 8">Multi-pass membrane protein</topology>
    </subcellularLocation>
</comment>
<feature type="transmembrane region" description="Helical" evidence="8">
    <location>
        <begin position="280"/>
        <end position="303"/>
    </location>
</feature>
<feature type="transmembrane region" description="Helical" evidence="8">
    <location>
        <begin position="48"/>
        <end position="71"/>
    </location>
</feature>
<feature type="transmembrane region" description="Helical" evidence="8">
    <location>
        <begin position="187"/>
        <end position="207"/>
    </location>
</feature>
<feature type="transmembrane region" description="Helical" evidence="8">
    <location>
        <begin position="246"/>
        <end position="268"/>
    </location>
</feature>
<keyword evidence="10" id="KW-1185">Reference proteome</keyword>
<keyword evidence="7 8" id="KW-0472">Membrane</keyword>
<dbReference type="InterPro" id="IPR002781">
    <property type="entry name" value="TM_pro_TauE-like"/>
</dbReference>
<dbReference type="Proteomes" id="UP000193228">
    <property type="component" value="Unassembled WGS sequence"/>
</dbReference>
<evidence type="ECO:0000256" key="8">
    <source>
        <dbReference type="RuleBase" id="RU363041"/>
    </source>
</evidence>
<evidence type="ECO:0000256" key="2">
    <source>
        <dbReference type="ARBA" id="ARBA00009142"/>
    </source>
</evidence>
<dbReference type="RefSeq" id="WP_085488106.1">
    <property type="nucleotide sequence ID" value="NZ_FXAT01000010.1"/>
</dbReference>
<dbReference type="PANTHER" id="PTHR30269:SF23">
    <property type="entry name" value="MEMBRANE TRANSPORTER PROTEIN YDHB-RELATED"/>
    <property type="match status" value="1"/>
</dbReference>
<sequence>MSGAAFDLHYTLWLFAVSLGASALGGMLGMASGIFIVPILTMFGHLDIHVAIGASIVSVIACSCGGAAPFLRGRFTNVRLAVVLETATTLGALSGVLLSGLVPVTALYFIFGVILILSAQQMLARRADPAITVNAATTAGALATAGAGPSRPRSWGASLQLDSSYPDRVSGRDIAYRVQRIPLGLSLMYGAGLISALLGIGSGVLKIPAMDTALRLPIKVSSATSNFMIGVTATASAGAYFLRGEIVTAIAGPVALGSVAGAALGARLLMRVSNERLRVLFVAVLALLAVQMLLEAFGIHLFGASA</sequence>
<evidence type="ECO:0000256" key="1">
    <source>
        <dbReference type="ARBA" id="ARBA00004651"/>
    </source>
</evidence>